<gene>
    <name evidence="2" type="ORF">METZ01_LOCUS360577</name>
</gene>
<evidence type="ECO:0000256" key="1">
    <source>
        <dbReference type="SAM" id="Phobius"/>
    </source>
</evidence>
<sequence>MAKEGIINWFFEKLNLEWLLDTILSTPVIGGPSLSISYIGMFLVFTYIWLPFMILP</sequence>
<feature type="non-terminal residue" evidence="2">
    <location>
        <position position="56"/>
    </location>
</feature>
<keyword evidence="1" id="KW-0812">Transmembrane</keyword>
<protein>
    <submittedName>
        <fullName evidence="2">Uncharacterized protein</fullName>
    </submittedName>
</protein>
<proteinExistence type="predicted"/>
<evidence type="ECO:0000313" key="2">
    <source>
        <dbReference type="EMBL" id="SVD07723.1"/>
    </source>
</evidence>
<keyword evidence="1" id="KW-1133">Transmembrane helix</keyword>
<feature type="transmembrane region" description="Helical" evidence="1">
    <location>
        <begin position="36"/>
        <end position="55"/>
    </location>
</feature>
<name>A0A382SCX5_9ZZZZ</name>
<reference evidence="2" key="1">
    <citation type="submission" date="2018-05" db="EMBL/GenBank/DDBJ databases">
        <authorList>
            <person name="Lanie J.A."/>
            <person name="Ng W.-L."/>
            <person name="Kazmierczak K.M."/>
            <person name="Andrzejewski T.M."/>
            <person name="Davidsen T.M."/>
            <person name="Wayne K.J."/>
            <person name="Tettelin H."/>
            <person name="Glass J.I."/>
            <person name="Rusch D."/>
            <person name="Podicherti R."/>
            <person name="Tsui H.-C.T."/>
            <person name="Winkler M.E."/>
        </authorList>
    </citation>
    <scope>NUCLEOTIDE SEQUENCE</scope>
</reference>
<dbReference type="AlphaFoldDB" id="A0A382SCX5"/>
<accession>A0A382SCX5</accession>
<keyword evidence="1" id="KW-0472">Membrane</keyword>
<organism evidence="2">
    <name type="scientific">marine metagenome</name>
    <dbReference type="NCBI Taxonomy" id="408172"/>
    <lineage>
        <taxon>unclassified sequences</taxon>
        <taxon>metagenomes</taxon>
        <taxon>ecological metagenomes</taxon>
    </lineage>
</organism>
<dbReference type="EMBL" id="UINC01128154">
    <property type="protein sequence ID" value="SVD07723.1"/>
    <property type="molecule type" value="Genomic_DNA"/>
</dbReference>